<dbReference type="PANTHER" id="PTHR43420">
    <property type="entry name" value="ACETYLTRANSFERASE"/>
    <property type="match status" value="1"/>
</dbReference>
<protein>
    <submittedName>
        <fullName evidence="4">GNAT family N-acetyltransferase</fullName>
    </submittedName>
</protein>
<dbReference type="EMBL" id="JAAAPO010000001">
    <property type="protein sequence ID" value="NBC35141.1"/>
    <property type="molecule type" value="Genomic_DNA"/>
</dbReference>
<evidence type="ECO:0000313" key="5">
    <source>
        <dbReference type="Proteomes" id="UP000753724"/>
    </source>
</evidence>
<keyword evidence="2" id="KW-0012">Acyltransferase</keyword>
<sequence>MRADTRPCAYVWWEWQVRPAHLLGPARARAYSHHMAVAASARRQRIGRALVAYVGDQAARRGSGDLALDVWAINPSAQAFYAALGFTPQRMVMIRAAG</sequence>
<name>A0ABW9X9D7_9SPHN</name>
<feature type="domain" description="N-acetyltransferase" evidence="3">
    <location>
        <begin position="1"/>
        <end position="98"/>
    </location>
</feature>
<evidence type="ECO:0000256" key="2">
    <source>
        <dbReference type="ARBA" id="ARBA00023315"/>
    </source>
</evidence>
<proteinExistence type="predicted"/>
<evidence type="ECO:0000256" key="1">
    <source>
        <dbReference type="ARBA" id="ARBA00022679"/>
    </source>
</evidence>
<dbReference type="Gene3D" id="3.40.630.30">
    <property type="match status" value="1"/>
</dbReference>
<dbReference type="PROSITE" id="PS51186">
    <property type="entry name" value="GNAT"/>
    <property type="match status" value="1"/>
</dbReference>
<dbReference type="InterPro" id="IPR050680">
    <property type="entry name" value="YpeA/RimI_acetyltransf"/>
</dbReference>
<accession>A0ABW9X9D7</accession>
<organism evidence="4 5">
    <name type="scientific">Novosphingobium ovatum</name>
    <dbReference type="NCBI Taxonomy" id="1908523"/>
    <lineage>
        <taxon>Bacteria</taxon>
        <taxon>Pseudomonadati</taxon>
        <taxon>Pseudomonadota</taxon>
        <taxon>Alphaproteobacteria</taxon>
        <taxon>Sphingomonadales</taxon>
        <taxon>Sphingomonadaceae</taxon>
        <taxon>Novosphingobium</taxon>
    </lineage>
</organism>
<reference evidence="5" key="1">
    <citation type="submission" date="2020-01" db="EMBL/GenBank/DDBJ databases">
        <title>Sphingomonas sp. strain CSW-10.</title>
        <authorList>
            <person name="Chen W.-M."/>
        </authorList>
    </citation>
    <scope>NUCLEOTIDE SEQUENCE [LARGE SCALE GENOMIC DNA]</scope>
    <source>
        <strain evidence="5">FSY-8</strain>
    </source>
</reference>
<evidence type="ECO:0000313" key="4">
    <source>
        <dbReference type="EMBL" id="NBC35141.1"/>
    </source>
</evidence>
<dbReference type="Pfam" id="PF13508">
    <property type="entry name" value="Acetyltransf_7"/>
    <property type="match status" value="1"/>
</dbReference>
<evidence type="ECO:0000259" key="3">
    <source>
        <dbReference type="PROSITE" id="PS51186"/>
    </source>
</evidence>
<gene>
    <name evidence="4" type="ORF">GTZ99_01050</name>
</gene>
<dbReference type="InterPro" id="IPR000182">
    <property type="entry name" value="GNAT_dom"/>
</dbReference>
<keyword evidence="5" id="KW-1185">Reference proteome</keyword>
<keyword evidence="1" id="KW-0808">Transferase</keyword>
<dbReference type="InterPro" id="IPR016181">
    <property type="entry name" value="Acyl_CoA_acyltransferase"/>
</dbReference>
<dbReference type="CDD" id="cd04301">
    <property type="entry name" value="NAT_SF"/>
    <property type="match status" value="1"/>
</dbReference>
<dbReference type="Proteomes" id="UP000753724">
    <property type="component" value="Unassembled WGS sequence"/>
</dbReference>
<dbReference type="SUPFAM" id="SSF55729">
    <property type="entry name" value="Acyl-CoA N-acyltransferases (Nat)"/>
    <property type="match status" value="1"/>
</dbReference>
<comment type="caution">
    <text evidence="4">The sequence shown here is derived from an EMBL/GenBank/DDBJ whole genome shotgun (WGS) entry which is preliminary data.</text>
</comment>